<dbReference type="EMBL" id="JAQLOI010000001">
    <property type="protein sequence ID" value="MDB1124222.1"/>
    <property type="molecule type" value="Genomic_DNA"/>
</dbReference>
<dbReference type="InterPro" id="IPR010131">
    <property type="entry name" value="MdtP/NodT-like"/>
</dbReference>
<keyword evidence="2" id="KW-0449">Lipoprotein</keyword>
<comment type="caution">
    <text evidence="5">The sequence shown here is derived from an EMBL/GenBank/DDBJ whole genome shotgun (WGS) entry which is preliminary data.</text>
</comment>
<evidence type="ECO:0000256" key="4">
    <source>
        <dbReference type="SAM" id="MobiDB-lite"/>
    </source>
</evidence>
<keyword evidence="2" id="KW-0732">Signal</keyword>
<evidence type="ECO:0000256" key="2">
    <source>
        <dbReference type="RuleBase" id="RU362097"/>
    </source>
</evidence>
<dbReference type="Pfam" id="PF02321">
    <property type="entry name" value="OEP"/>
    <property type="match status" value="2"/>
</dbReference>
<feature type="region of interest" description="Disordered" evidence="4">
    <location>
        <begin position="111"/>
        <end position="135"/>
    </location>
</feature>
<keyword evidence="2" id="KW-0564">Palmitate</keyword>
<keyword evidence="6" id="KW-1185">Reference proteome</keyword>
<dbReference type="PROSITE" id="PS51257">
    <property type="entry name" value="PROKAR_LIPOPROTEIN"/>
    <property type="match status" value="1"/>
</dbReference>
<evidence type="ECO:0000256" key="3">
    <source>
        <dbReference type="SAM" id="Coils"/>
    </source>
</evidence>
<keyword evidence="3" id="KW-0175">Coiled coil</keyword>
<dbReference type="PANTHER" id="PTHR30203:SF32">
    <property type="entry name" value="CATION EFFLUX SYSTEM PROTEIN CUSC"/>
    <property type="match status" value="1"/>
</dbReference>
<gene>
    <name evidence="5" type="ORF">PGX00_11380</name>
</gene>
<keyword evidence="2" id="KW-0472">Membrane</keyword>
<feature type="chain" id="PRO_5044983332" evidence="2">
    <location>
        <begin position="21"/>
        <end position="471"/>
    </location>
</feature>
<comment type="similarity">
    <text evidence="1 2">Belongs to the outer membrane factor (OMF) (TC 1.B.17) family.</text>
</comment>
<keyword evidence="2" id="KW-1134">Transmembrane beta strand</keyword>
<evidence type="ECO:0000256" key="1">
    <source>
        <dbReference type="ARBA" id="ARBA00007613"/>
    </source>
</evidence>
<keyword evidence="2" id="KW-0812">Transmembrane</keyword>
<evidence type="ECO:0000313" key="5">
    <source>
        <dbReference type="EMBL" id="MDB1124222.1"/>
    </source>
</evidence>
<dbReference type="Proteomes" id="UP001210678">
    <property type="component" value="Unassembled WGS sequence"/>
</dbReference>
<comment type="subcellular location">
    <subcellularLocation>
        <location evidence="2">Cell outer membrane</location>
        <topology evidence="2">Lipid-anchor</topology>
    </subcellularLocation>
</comment>
<dbReference type="SUPFAM" id="SSF56954">
    <property type="entry name" value="Outer membrane efflux proteins (OEP)"/>
    <property type="match status" value="1"/>
</dbReference>
<feature type="signal peptide" evidence="2">
    <location>
        <begin position="1"/>
        <end position="20"/>
    </location>
</feature>
<organism evidence="5 6">
    <name type="scientific">Vibrio algarum</name>
    <dbReference type="NCBI Taxonomy" id="3020714"/>
    <lineage>
        <taxon>Bacteria</taxon>
        <taxon>Pseudomonadati</taxon>
        <taxon>Pseudomonadota</taxon>
        <taxon>Gammaproteobacteria</taxon>
        <taxon>Vibrionales</taxon>
        <taxon>Vibrionaceae</taxon>
        <taxon>Vibrio</taxon>
    </lineage>
</organism>
<dbReference type="Gene3D" id="1.20.1600.10">
    <property type="entry name" value="Outer membrane efflux proteins (OEP)"/>
    <property type="match status" value="1"/>
</dbReference>
<reference evidence="5 6" key="1">
    <citation type="submission" date="2023-01" db="EMBL/GenBank/DDBJ databases">
        <title>Vibrio sp. KJ40-1 sp.nov, isolated from marine algae.</title>
        <authorList>
            <person name="Butt M."/>
            <person name="Kim J.M.J."/>
            <person name="Jeon C.O.C."/>
        </authorList>
    </citation>
    <scope>NUCLEOTIDE SEQUENCE [LARGE SCALE GENOMIC DNA]</scope>
    <source>
        <strain evidence="5 6">KJ40-1</strain>
    </source>
</reference>
<dbReference type="NCBIfam" id="TIGR01845">
    <property type="entry name" value="outer_NodT"/>
    <property type="match status" value="1"/>
</dbReference>
<dbReference type="RefSeq" id="WP_272136325.1">
    <property type="nucleotide sequence ID" value="NZ_JAQLOI010000001.1"/>
</dbReference>
<name>A0ABT4YRN8_9VIBR</name>
<dbReference type="InterPro" id="IPR003423">
    <property type="entry name" value="OMP_efflux"/>
</dbReference>
<dbReference type="PANTHER" id="PTHR30203">
    <property type="entry name" value="OUTER MEMBRANE CATION EFFLUX PROTEIN"/>
    <property type="match status" value="1"/>
</dbReference>
<evidence type="ECO:0000313" key="6">
    <source>
        <dbReference type="Proteomes" id="UP001210678"/>
    </source>
</evidence>
<sequence>MKTRLHSSIALMLCATTLFGCSAMRSDYQSPELDVPGIWPEKLELDMNVEPQNQKEAAVIQVDEWWTLFEDPQLNSLIDQVLAFNSDMAKATLTLRKARLVAGVSENNKVPNVSFSQDSSSEYDIDSDSTENSSSTSLSLSYELDLWGRVDAAADADEWTARASYEDRESTAQSLVVTTATLYWKVAYLNQMLALTEQNIIGTERVATLTKNKYDTGSATYLEVLESTQTLFTQKVQLNQLQQELSETQNAISILLNQPLQDTGVTIDQLSARPVPDVEAGIPADLLLRRPDVKASLYALKSSLASKDAIAASYMPTLTLTGSLSTSSSNLVELLQNPVAKLGSGIVLPFLEWNQMELNKSISQVDYEMAVVDYRDTIYQAFEEVANLLTTKESYRYQGNVIKEQYVNAKEIERIYASRYQNGASDMIDWINAMESRRSIESSVLVNRYNQFLTQVKLYQSLGGGDIAPKS</sequence>
<proteinExistence type="inferred from homology"/>
<feature type="coiled-coil region" evidence="3">
    <location>
        <begin position="231"/>
        <end position="258"/>
    </location>
</feature>
<protein>
    <submittedName>
        <fullName evidence="5">TolC family protein</fullName>
    </submittedName>
</protein>
<accession>A0ABT4YRN8</accession>
<dbReference type="Gene3D" id="2.20.200.10">
    <property type="entry name" value="Outer membrane efflux proteins (OEP)"/>
    <property type="match status" value="1"/>
</dbReference>